<name>E0VAC9_PEDHC</name>
<dbReference type="GO" id="GO:0008010">
    <property type="term" value="F:structural constituent of chitin-based larval cuticle"/>
    <property type="evidence" value="ECO:0007669"/>
    <property type="project" value="TreeGrafter"/>
</dbReference>
<protein>
    <submittedName>
        <fullName evidence="4 5">Cutile protein, putative</fullName>
    </submittedName>
</protein>
<dbReference type="VEuPathDB" id="VectorBase:PHUM035200"/>
<dbReference type="EMBL" id="DS235005">
    <property type="protein sequence ID" value="EEB10335.1"/>
    <property type="molecule type" value="Genomic_DNA"/>
</dbReference>
<keyword evidence="3" id="KW-0732">Signal</keyword>
<dbReference type="Proteomes" id="UP000009046">
    <property type="component" value="Unassembled WGS sequence"/>
</dbReference>
<dbReference type="OMA" id="GHSEPFQ"/>
<dbReference type="OrthoDB" id="6515429at2759"/>
<dbReference type="GeneID" id="8232308"/>
<evidence type="ECO:0000256" key="2">
    <source>
        <dbReference type="SAM" id="MobiDB-lite"/>
    </source>
</evidence>
<dbReference type="eggNOG" id="ENOG502S52F">
    <property type="taxonomic scope" value="Eukaryota"/>
</dbReference>
<dbReference type="RefSeq" id="XP_002423073.1">
    <property type="nucleotide sequence ID" value="XM_002423028.1"/>
</dbReference>
<dbReference type="InterPro" id="IPR000618">
    <property type="entry name" value="Insect_cuticle"/>
</dbReference>
<reference evidence="4" key="1">
    <citation type="submission" date="2007-04" db="EMBL/GenBank/DDBJ databases">
        <title>Annotation of Pediculus humanus corporis strain USDA.</title>
        <authorList>
            <person name="Kirkness E."/>
            <person name="Hannick L."/>
            <person name="Hass B."/>
            <person name="Bruggner R."/>
            <person name="Lawson D."/>
            <person name="Bidwell S."/>
            <person name="Joardar V."/>
            <person name="Caler E."/>
            <person name="Walenz B."/>
            <person name="Inman J."/>
            <person name="Schobel S."/>
            <person name="Galinsky K."/>
            <person name="Amedeo P."/>
            <person name="Strausberg R."/>
        </authorList>
    </citation>
    <scope>NUCLEOTIDE SEQUENCE</scope>
    <source>
        <strain evidence="4">USDA</strain>
    </source>
</reference>
<keyword evidence="1" id="KW-0193">Cuticle</keyword>
<dbReference type="EMBL" id="AAZO01000416">
    <property type="status" value="NOT_ANNOTATED_CDS"/>
    <property type="molecule type" value="Genomic_DNA"/>
</dbReference>
<evidence type="ECO:0000313" key="6">
    <source>
        <dbReference type="Proteomes" id="UP000009046"/>
    </source>
</evidence>
<reference evidence="4" key="2">
    <citation type="submission" date="2007-04" db="EMBL/GenBank/DDBJ databases">
        <title>The genome of the human body louse.</title>
        <authorList>
            <consortium name="The Human Body Louse Genome Consortium"/>
            <person name="Kirkness E."/>
            <person name="Walenz B."/>
            <person name="Hass B."/>
            <person name="Bruggner R."/>
            <person name="Strausberg R."/>
        </authorList>
    </citation>
    <scope>NUCLEOTIDE SEQUENCE</scope>
    <source>
        <strain evidence="4">USDA</strain>
    </source>
</reference>
<dbReference type="GO" id="GO:0062129">
    <property type="term" value="C:chitin-based extracellular matrix"/>
    <property type="evidence" value="ECO:0007669"/>
    <property type="project" value="TreeGrafter"/>
</dbReference>
<dbReference type="CTD" id="8232308"/>
<feature type="signal peptide" evidence="3">
    <location>
        <begin position="1"/>
        <end position="16"/>
    </location>
</feature>
<evidence type="ECO:0000256" key="3">
    <source>
        <dbReference type="SAM" id="SignalP"/>
    </source>
</evidence>
<evidence type="ECO:0000313" key="4">
    <source>
        <dbReference type="EMBL" id="EEB10335.1"/>
    </source>
</evidence>
<gene>
    <name evidence="5" type="primary">8232308</name>
    <name evidence="4" type="ORF">Phum_PHUM035200</name>
</gene>
<proteinExistence type="predicted"/>
<sequence>MKFLVVLSALAAVAVANPGVASLGYNSVQGAFGHSGFGASAVPTGYSYSTVSVHAPAAVSAPAVFAAPAVHAPAVVAAPAVHAQAVVAGPAVHSQAVVGVKTQYQSHQGPHGQTSYGHSEPFQSHDASQDAHGNKVGSFSYVAPSGQVFRTDYVADALGYRVSSNALPVGPSHGPSETPEVAAARAEHLAHHQHYRAKRGVHAVGYTPAATAPLGAGFPTPVVYFAPVVVQSAPVSYSAVVAPHSYSVSHYSYAH</sequence>
<accession>E0VAC9</accession>
<feature type="chain" id="PRO_5011412319" evidence="3">
    <location>
        <begin position="17"/>
        <end position="255"/>
    </location>
</feature>
<dbReference type="STRING" id="121224.E0VAC9"/>
<evidence type="ECO:0000256" key="1">
    <source>
        <dbReference type="PROSITE-ProRule" id="PRU00497"/>
    </source>
</evidence>
<dbReference type="Pfam" id="PF00379">
    <property type="entry name" value="Chitin_bind_4"/>
    <property type="match status" value="1"/>
</dbReference>
<dbReference type="EnsemblMetazoa" id="PHUM035200-RA">
    <property type="protein sequence ID" value="PHUM035200-PA"/>
    <property type="gene ID" value="PHUM035200"/>
</dbReference>
<reference evidence="5" key="3">
    <citation type="submission" date="2021-02" db="UniProtKB">
        <authorList>
            <consortium name="EnsemblMetazoa"/>
        </authorList>
    </citation>
    <scope>IDENTIFICATION</scope>
    <source>
        <strain evidence="5">USDA</strain>
    </source>
</reference>
<dbReference type="PANTHER" id="PTHR10380:SF236">
    <property type="entry name" value="PUPAL CUTICLE PROTEIN EDG-84A-LIKE PROTEIN"/>
    <property type="match status" value="1"/>
</dbReference>
<dbReference type="FunCoup" id="E0VAC9">
    <property type="interactions" value="13"/>
</dbReference>
<dbReference type="InParanoid" id="E0VAC9"/>
<dbReference type="PANTHER" id="PTHR10380">
    <property type="entry name" value="CUTICLE PROTEIN"/>
    <property type="match status" value="1"/>
</dbReference>
<dbReference type="KEGG" id="phu:Phum_PHUM035200"/>
<keyword evidence="6" id="KW-1185">Reference proteome</keyword>
<dbReference type="InterPro" id="IPR050468">
    <property type="entry name" value="Cuticle_Struct_Prot"/>
</dbReference>
<feature type="region of interest" description="Disordered" evidence="2">
    <location>
        <begin position="103"/>
        <end position="133"/>
    </location>
</feature>
<evidence type="ECO:0000313" key="5">
    <source>
        <dbReference type="EnsemblMetazoa" id="PHUM035200-PA"/>
    </source>
</evidence>
<dbReference type="AlphaFoldDB" id="E0VAC9"/>
<feature type="compositionally biased region" description="Polar residues" evidence="2">
    <location>
        <begin position="103"/>
        <end position="126"/>
    </location>
</feature>
<dbReference type="PROSITE" id="PS51155">
    <property type="entry name" value="CHIT_BIND_RR_2"/>
    <property type="match status" value="1"/>
</dbReference>
<organism>
    <name type="scientific">Pediculus humanus subsp. corporis</name>
    <name type="common">Body louse</name>
    <dbReference type="NCBI Taxonomy" id="121224"/>
    <lineage>
        <taxon>Eukaryota</taxon>
        <taxon>Metazoa</taxon>
        <taxon>Ecdysozoa</taxon>
        <taxon>Arthropoda</taxon>
        <taxon>Hexapoda</taxon>
        <taxon>Insecta</taxon>
        <taxon>Pterygota</taxon>
        <taxon>Neoptera</taxon>
        <taxon>Paraneoptera</taxon>
        <taxon>Psocodea</taxon>
        <taxon>Troctomorpha</taxon>
        <taxon>Phthiraptera</taxon>
        <taxon>Anoplura</taxon>
        <taxon>Pediculidae</taxon>
        <taxon>Pediculus</taxon>
    </lineage>
</organism>
<dbReference type="HOGENOM" id="CLU_095112_0_0_1"/>